<sequence>MGQRQSKPIIKSSYDILEVDENATREEIRKKYVQLLQKNHPNMNPSGSNEKTVEIIRAYKEIMKIIEQKEAEPPKMEELEIYTVSYFNTQSKDDFYIKVNKLYSRIYNKGPQFGFENSRNFSGFYDFFKKYKTWNNSQNEDTEFQKKYSYKIREITNIICMLDPRIKKPTKKDTKVVNRKEVNIFIEKEFEDEEYFVEPKIQPTYFLCDFCSKKYKSKNQLLNHFRSKKHLEGVSYHNTEPTKFIDSQISELMKEMENSNLKKSKAKKDKFNFEFTQETKFFSNDDHEEIRSEIYDTESFESSINRNSKHMNKKLEDLKILKNEPKVSNNDIKDSGTEISEMNDESKNIKNEIESKVNEVSKKMKKIVSVKTKVKGKNKEVKILRKIKKSENDHIEQPQFLVCRICNIIFPSRKDLLQHVTSIHNSNNS</sequence>
<dbReference type="Pfam" id="PF00226">
    <property type="entry name" value="DnaJ"/>
    <property type="match status" value="1"/>
</dbReference>
<keyword evidence="9" id="KW-1185">Reference proteome</keyword>
<dbReference type="PROSITE" id="PS50076">
    <property type="entry name" value="DNAJ_2"/>
    <property type="match status" value="1"/>
</dbReference>
<dbReference type="PRINTS" id="PR00625">
    <property type="entry name" value="JDOMAIN"/>
</dbReference>
<name>A0A4Q9LTU9_9MICR</name>
<comment type="caution">
    <text evidence="8">The sequence shown here is derived from an EMBL/GenBank/DDBJ whole genome shotgun (WGS) entry which is preliminary data.</text>
</comment>
<dbReference type="PANTHER" id="PTHR45495:SF1">
    <property type="entry name" value="DNAJ PROTEIN JJJ1 HOMOLOG"/>
    <property type="match status" value="1"/>
</dbReference>
<dbReference type="SMART" id="SM00271">
    <property type="entry name" value="DnaJ"/>
    <property type="match status" value="1"/>
</dbReference>
<dbReference type="InterPro" id="IPR022755">
    <property type="entry name" value="Znf_C2H2_jaz"/>
</dbReference>
<dbReference type="SUPFAM" id="SSF46565">
    <property type="entry name" value="Chaperone J-domain"/>
    <property type="match status" value="1"/>
</dbReference>
<organism evidence="8 9">
    <name type="scientific">Hamiltosporidium tvaerminnensis</name>
    <dbReference type="NCBI Taxonomy" id="1176355"/>
    <lineage>
        <taxon>Eukaryota</taxon>
        <taxon>Fungi</taxon>
        <taxon>Fungi incertae sedis</taxon>
        <taxon>Microsporidia</taxon>
        <taxon>Dubosqiidae</taxon>
        <taxon>Hamiltosporidium</taxon>
    </lineage>
</organism>
<evidence type="ECO:0000259" key="7">
    <source>
        <dbReference type="PROSITE" id="PS50157"/>
    </source>
</evidence>
<dbReference type="InterPro" id="IPR013087">
    <property type="entry name" value="Znf_C2H2_type"/>
</dbReference>
<evidence type="ECO:0000313" key="9">
    <source>
        <dbReference type="Proteomes" id="UP000292282"/>
    </source>
</evidence>
<keyword evidence="3" id="KW-0862">Zinc</keyword>
<dbReference type="EMBL" id="PITK01001338">
    <property type="protein sequence ID" value="TBU11181.1"/>
    <property type="molecule type" value="Genomic_DNA"/>
</dbReference>
<feature type="domain" description="C2H2-type" evidence="7">
    <location>
        <begin position="206"/>
        <end position="230"/>
    </location>
</feature>
<dbReference type="CDD" id="cd06257">
    <property type="entry name" value="DnaJ"/>
    <property type="match status" value="1"/>
</dbReference>
<accession>A0A4Q9LTU9</accession>
<dbReference type="GO" id="GO:0008270">
    <property type="term" value="F:zinc ion binding"/>
    <property type="evidence" value="ECO:0007669"/>
    <property type="project" value="UniProtKB-KW"/>
</dbReference>
<dbReference type="Pfam" id="PF12874">
    <property type="entry name" value="zf-met"/>
    <property type="match status" value="1"/>
</dbReference>
<protein>
    <recommendedName>
        <fullName evidence="10">DnaJ domain-containing protein</fullName>
    </recommendedName>
</protein>
<dbReference type="VEuPathDB" id="MicrosporidiaDB:CWI38_1338p0010"/>
<keyword evidence="1" id="KW-0479">Metal-binding</keyword>
<gene>
    <name evidence="8" type="ORF">CWI38_1338p0010</name>
</gene>
<dbReference type="PROSITE" id="PS50157">
    <property type="entry name" value="ZINC_FINGER_C2H2_2"/>
    <property type="match status" value="2"/>
</dbReference>
<evidence type="ECO:0000256" key="2">
    <source>
        <dbReference type="ARBA" id="ARBA00022771"/>
    </source>
</evidence>
<dbReference type="PROSITE" id="PS00028">
    <property type="entry name" value="ZINC_FINGER_C2H2_1"/>
    <property type="match status" value="2"/>
</dbReference>
<reference evidence="8 9" key="1">
    <citation type="submission" date="2017-12" db="EMBL/GenBank/DDBJ databases">
        <authorList>
            <person name="Pombert J.-F."/>
            <person name="Haag K.L."/>
            <person name="Ebert D."/>
        </authorList>
    </citation>
    <scope>NUCLEOTIDE SEQUENCE [LARGE SCALE GENOMIC DNA]</scope>
    <source>
        <strain evidence="8">IL-G-3</strain>
    </source>
</reference>
<feature type="domain" description="C2H2-type" evidence="7">
    <location>
        <begin position="401"/>
        <end position="429"/>
    </location>
</feature>
<evidence type="ECO:0000259" key="6">
    <source>
        <dbReference type="PROSITE" id="PS50076"/>
    </source>
</evidence>
<evidence type="ECO:0000256" key="3">
    <source>
        <dbReference type="ARBA" id="ARBA00022833"/>
    </source>
</evidence>
<dbReference type="InterPro" id="IPR036869">
    <property type="entry name" value="J_dom_sf"/>
</dbReference>
<dbReference type="SUPFAM" id="SSF57667">
    <property type="entry name" value="beta-beta-alpha zinc fingers"/>
    <property type="match status" value="1"/>
</dbReference>
<evidence type="ECO:0008006" key="10">
    <source>
        <dbReference type="Google" id="ProtNLM"/>
    </source>
</evidence>
<feature type="domain" description="J" evidence="6">
    <location>
        <begin position="12"/>
        <end position="67"/>
    </location>
</feature>
<keyword evidence="5" id="KW-0175">Coiled coil</keyword>
<proteinExistence type="predicted"/>
<dbReference type="Gene3D" id="3.30.160.60">
    <property type="entry name" value="Classic Zinc Finger"/>
    <property type="match status" value="1"/>
</dbReference>
<evidence type="ECO:0000313" key="8">
    <source>
        <dbReference type="EMBL" id="TBU11181.1"/>
    </source>
</evidence>
<evidence type="ECO:0000256" key="1">
    <source>
        <dbReference type="ARBA" id="ARBA00022723"/>
    </source>
</evidence>
<dbReference type="SMART" id="SM00355">
    <property type="entry name" value="ZnF_C2H2"/>
    <property type="match status" value="2"/>
</dbReference>
<dbReference type="InterPro" id="IPR044648">
    <property type="entry name" value="JJJ1_plant"/>
</dbReference>
<dbReference type="Pfam" id="PF12171">
    <property type="entry name" value="zf-C2H2_jaz"/>
    <property type="match status" value="1"/>
</dbReference>
<dbReference type="InterPro" id="IPR036236">
    <property type="entry name" value="Znf_C2H2_sf"/>
</dbReference>
<feature type="coiled-coil region" evidence="5">
    <location>
        <begin position="332"/>
        <end position="363"/>
    </location>
</feature>
<evidence type="ECO:0000256" key="4">
    <source>
        <dbReference type="PROSITE-ProRule" id="PRU00042"/>
    </source>
</evidence>
<dbReference type="PANTHER" id="PTHR45495">
    <property type="entry name" value="DNAJ PROTEIN JJJ1 HOMOLOG"/>
    <property type="match status" value="1"/>
</dbReference>
<keyword evidence="2 4" id="KW-0863">Zinc-finger</keyword>
<dbReference type="Gene3D" id="1.10.287.110">
    <property type="entry name" value="DnaJ domain"/>
    <property type="match status" value="1"/>
</dbReference>
<dbReference type="Proteomes" id="UP000292282">
    <property type="component" value="Unassembled WGS sequence"/>
</dbReference>
<evidence type="ECO:0000256" key="5">
    <source>
        <dbReference type="SAM" id="Coils"/>
    </source>
</evidence>
<dbReference type="AlphaFoldDB" id="A0A4Q9LTU9"/>
<dbReference type="InterPro" id="IPR001623">
    <property type="entry name" value="DnaJ_domain"/>
</dbReference>
<dbReference type="OrthoDB" id="2191416at2759"/>